<organism evidence="2 3">
    <name type="scientific">Camelus dromedarius</name>
    <name type="common">Dromedary</name>
    <name type="synonym">Arabian camel</name>
    <dbReference type="NCBI Taxonomy" id="9838"/>
    <lineage>
        <taxon>Eukaryota</taxon>
        <taxon>Metazoa</taxon>
        <taxon>Chordata</taxon>
        <taxon>Craniata</taxon>
        <taxon>Vertebrata</taxon>
        <taxon>Euteleostomi</taxon>
        <taxon>Mammalia</taxon>
        <taxon>Eutheria</taxon>
        <taxon>Laurasiatheria</taxon>
        <taxon>Artiodactyla</taxon>
        <taxon>Tylopoda</taxon>
        <taxon>Camelidae</taxon>
        <taxon>Camelus</taxon>
    </lineage>
</organism>
<dbReference type="AlphaFoldDB" id="A0A5N4BX83"/>
<proteinExistence type="predicted"/>
<keyword evidence="3" id="KW-1185">Reference proteome</keyword>
<accession>A0A5N4BX83</accession>
<evidence type="ECO:0000313" key="2">
    <source>
        <dbReference type="EMBL" id="KAB1251219.1"/>
    </source>
</evidence>
<protein>
    <submittedName>
        <fullName evidence="2">Uncharacterized protein</fullName>
    </submittedName>
</protein>
<feature type="region of interest" description="Disordered" evidence="1">
    <location>
        <begin position="1"/>
        <end position="22"/>
    </location>
</feature>
<evidence type="ECO:0000313" key="3">
    <source>
        <dbReference type="Proteomes" id="UP000299084"/>
    </source>
</evidence>
<name>A0A5N4BX83_CAMDR</name>
<evidence type="ECO:0000256" key="1">
    <source>
        <dbReference type="SAM" id="MobiDB-lite"/>
    </source>
</evidence>
<dbReference type="EMBL" id="JWIN03000341">
    <property type="protein sequence ID" value="KAB1251219.1"/>
    <property type="molecule type" value="Genomic_DNA"/>
</dbReference>
<gene>
    <name evidence="2" type="ORF">Cadr_000031388</name>
</gene>
<comment type="caution">
    <text evidence="2">The sequence shown here is derived from an EMBL/GenBank/DDBJ whole genome shotgun (WGS) entry which is preliminary data.</text>
</comment>
<dbReference type="Proteomes" id="UP000299084">
    <property type="component" value="Unassembled WGS sequence"/>
</dbReference>
<reference evidence="2 3" key="1">
    <citation type="journal article" date="2019" name="Mol. Ecol. Resour.">
        <title>Improving Illumina assemblies with Hi-C and long reads: an example with the North African dromedary.</title>
        <authorList>
            <person name="Elbers J.P."/>
            <person name="Rogers M.F."/>
            <person name="Perelman P.L."/>
            <person name="Proskuryakova A.A."/>
            <person name="Serdyukova N.A."/>
            <person name="Johnson W.E."/>
            <person name="Horin P."/>
            <person name="Corander J."/>
            <person name="Murphy D."/>
            <person name="Burger P.A."/>
        </authorList>
    </citation>
    <scope>NUCLEOTIDE SEQUENCE [LARGE SCALE GENOMIC DNA]</scope>
    <source>
        <strain evidence="2">Drom800</strain>
        <tissue evidence="2">Blood</tissue>
    </source>
</reference>
<feature type="non-terminal residue" evidence="2">
    <location>
        <position position="1"/>
    </location>
</feature>
<sequence length="53" mass="5684">CFSLHTPDPWPTASPPHTNRVRCDSRETSRACEALPFPPGLATLGKHLGCSAP</sequence>